<keyword evidence="3" id="KW-1185">Reference proteome</keyword>
<feature type="signal peptide" evidence="1">
    <location>
        <begin position="1"/>
        <end position="23"/>
    </location>
</feature>
<dbReference type="EMBL" id="KZ825282">
    <property type="protein sequence ID" value="PYI12852.1"/>
    <property type="molecule type" value="Genomic_DNA"/>
</dbReference>
<organism evidence="2 3">
    <name type="scientific">Aspergillus violaceofuscus (strain CBS 115571)</name>
    <dbReference type="NCBI Taxonomy" id="1450538"/>
    <lineage>
        <taxon>Eukaryota</taxon>
        <taxon>Fungi</taxon>
        <taxon>Dikarya</taxon>
        <taxon>Ascomycota</taxon>
        <taxon>Pezizomycotina</taxon>
        <taxon>Eurotiomycetes</taxon>
        <taxon>Eurotiomycetidae</taxon>
        <taxon>Eurotiales</taxon>
        <taxon>Aspergillaceae</taxon>
        <taxon>Aspergillus</taxon>
    </lineage>
</organism>
<evidence type="ECO:0000313" key="2">
    <source>
        <dbReference type="EMBL" id="PYI12852.1"/>
    </source>
</evidence>
<evidence type="ECO:0000256" key="1">
    <source>
        <dbReference type="SAM" id="SignalP"/>
    </source>
</evidence>
<dbReference type="AlphaFoldDB" id="A0A2V5GUT8"/>
<proteinExistence type="predicted"/>
<sequence>MPFDAVAIVVVVFVRSCVRTVLYLQPDETTSVYITKHGLNQRSTNPHIIQSCTTNHHFVIYRTSTHTSHTSERIISILYSPPQHRKHSGMKHGKLTRNSLDHANAIRT</sequence>
<name>A0A2V5GUT8_ASPV1</name>
<protein>
    <recommendedName>
        <fullName evidence="4">Secreted protein</fullName>
    </recommendedName>
</protein>
<dbReference type="Proteomes" id="UP000249829">
    <property type="component" value="Unassembled WGS sequence"/>
</dbReference>
<gene>
    <name evidence="2" type="ORF">BO99DRAFT_84084</name>
</gene>
<feature type="chain" id="PRO_5016172449" description="Secreted protein" evidence="1">
    <location>
        <begin position="24"/>
        <end position="108"/>
    </location>
</feature>
<keyword evidence="1" id="KW-0732">Signal</keyword>
<accession>A0A2V5GUT8</accession>
<evidence type="ECO:0008006" key="4">
    <source>
        <dbReference type="Google" id="ProtNLM"/>
    </source>
</evidence>
<reference evidence="2 3" key="1">
    <citation type="submission" date="2018-02" db="EMBL/GenBank/DDBJ databases">
        <title>The genomes of Aspergillus section Nigri reveals drivers in fungal speciation.</title>
        <authorList>
            <consortium name="DOE Joint Genome Institute"/>
            <person name="Vesth T.C."/>
            <person name="Nybo J."/>
            <person name="Theobald S."/>
            <person name="Brandl J."/>
            <person name="Frisvad J.C."/>
            <person name="Nielsen K.F."/>
            <person name="Lyhne E.K."/>
            <person name="Kogle M.E."/>
            <person name="Kuo A."/>
            <person name="Riley R."/>
            <person name="Clum A."/>
            <person name="Nolan M."/>
            <person name="Lipzen A."/>
            <person name="Salamov A."/>
            <person name="Henrissat B."/>
            <person name="Wiebenga A."/>
            <person name="De vries R.P."/>
            <person name="Grigoriev I.V."/>
            <person name="Mortensen U.H."/>
            <person name="Andersen M.R."/>
            <person name="Baker S.E."/>
        </authorList>
    </citation>
    <scope>NUCLEOTIDE SEQUENCE [LARGE SCALE GENOMIC DNA]</scope>
    <source>
        <strain evidence="2 3">CBS 115571</strain>
    </source>
</reference>
<evidence type="ECO:0000313" key="3">
    <source>
        <dbReference type="Proteomes" id="UP000249829"/>
    </source>
</evidence>